<dbReference type="VEuPathDB" id="TriTrypDB:BSAL_29590"/>
<keyword evidence="2" id="KW-1185">Reference proteome</keyword>
<protein>
    <submittedName>
        <fullName evidence="1">Uncharacterized protein</fullName>
    </submittedName>
</protein>
<reference evidence="2" key="1">
    <citation type="submission" date="2015-09" db="EMBL/GenBank/DDBJ databases">
        <authorList>
            <consortium name="Pathogen Informatics"/>
        </authorList>
    </citation>
    <scope>NUCLEOTIDE SEQUENCE [LARGE SCALE GENOMIC DNA]</scope>
    <source>
        <strain evidence="2">Lake Konstanz</strain>
    </source>
</reference>
<gene>
    <name evidence="1" type="ORF">BSAL_29590</name>
</gene>
<proteinExistence type="predicted"/>
<dbReference type="OrthoDB" id="348678at2759"/>
<evidence type="ECO:0000313" key="1">
    <source>
        <dbReference type="EMBL" id="CUG90983.1"/>
    </source>
</evidence>
<sequence>MSVVVHPNYFSLVKGNEDCVPNYKFNAVNNASAHPALPHLVSGFVETGIMSLEQMQSFSQCGFYGTNPTGTNLKVLGDKHGNLQCGAKGISKHRWRSLWAVCVDGGATERRDADEPRVMILGHIIPQATKWNSTYLDLMKSYTSIITSRGSATRTCSPSWPSLTTSLHRCLMSLESHLEMGTCQLT</sequence>
<dbReference type="EMBL" id="CYKH01001882">
    <property type="protein sequence ID" value="CUG90983.1"/>
    <property type="molecule type" value="Genomic_DNA"/>
</dbReference>
<organism evidence="1 2">
    <name type="scientific">Bodo saltans</name>
    <name type="common">Flagellated protozoan</name>
    <dbReference type="NCBI Taxonomy" id="75058"/>
    <lineage>
        <taxon>Eukaryota</taxon>
        <taxon>Discoba</taxon>
        <taxon>Euglenozoa</taxon>
        <taxon>Kinetoplastea</taxon>
        <taxon>Metakinetoplastina</taxon>
        <taxon>Eubodonida</taxon>
        <taxon>Bodonidae</taxon>
        <taxon>Bodo</taxon>
    </lineage>
</organism>
<dbReference type="Proteomes" id="UP000051952">
    <property type="component" value="Unassembled WGS sequence"/>
</dbReference>
<evidence type="ECO:0000313" key="2">
    <source>
        <dbReference type="Proteomes" id="UP000051952"/>
    </source>
</evidence>
<dbReference type="AlphaFoldDB" id="A0A0S4JHP5"/>
<accession>A0A0S4JHP5</accession>
<name>A0A0S4JHP5_BODSA</name>